<keyword evidence="3" id="KW-1185">Reference proteome</keyword>
<proteinExistence type="predicted"/>
<dbReference type="Proteomes" id="UP000720189">
    <property type="component" value="Unassembled WGS sequence"/>
</dbReference>
<dbReference type="EMBL" id="JAGMUX010000007">
    <property type="protein sequence ID" value="KAH7254342.1"/>
    <property type="molecule type" value="Genomic_DNA"/>
</dbReference>
<gene>
    <name evidence="2" type="ORF">BKA55DRAFT_539174</name>
</gene>
<reference evidence="2" key="1">
    <citation type="journal article" date="2021" name="Nat. Commun.">
        <title>Genetic determinants of endophytism in the Arabidopsis root mycobiome.</title>
        <authorList>
            <person name="Mesny F."/>
            <person name="Miyauchi S."/>
            <person name="Thiergart T."/>
            <person name="Pickel B."/>
            <person name="Atanasova L."/>
            <person name="Karlsson M."/>
            <person name="Huettel B."/>
            <person name="Barry K.W."/>
            <person name="Haridas S."/>
            <person name="Chen C."/>
            <person name="Bauer D."/>
            <person name="Andreopoulos W."/>
            <person name="Pangilinan J."/>
            <person name="LaButti K."/>
            <person name="Riley R."/>
            <person name="Lipzen A."/>
            <person name="Clum A."/>
            <person name="Drula E."/>
            <person name="Henrissat B."/>
            <person name="Kohler A."/>
            <person name="Grigoriev I.V."/>
            <person name="Martin F.M."/>
            <person name="Hacquard S."/>
        </authorList>
    </citation>
    <scope>NUCLEOTIDE SEQUENCE</scope>
    <source>
        <strain evidence="2">MPI-CAGE-AT-0023</strain>
    </source>
</reference>
<evidence type="ECO:0000256" key="1">
    <source>
        <dbReference type="SAM" id="MobiDB-lite"/>
    </source>
</evidence>
<name>A0A9P9HC17_FUSRE</name>
<evidence type="ECO:0000313" key="2">
    <source>
        <dbReference type="EMBL" id="KAH7254342.1"/>
    </source>
</evidence>
<accession>A0A9P9HC17</accession>
<comment type="caution">
    <text evidence="2">The sequence shown here is derived from an EMBL/GenBank/DDBJ whole genome shotgun (WGS) entry which is preliminary data.</text>
</comment>
<sequence>MEHKEHEGVTEQKTAEEQGQDGERKSEEEETLSLIGVFLNISETTALRTILSAADPSVPFRARRKLYKLAFDEKNWDRLDEFIHMVPPSMEDIINTLAHVLMSKDKHEARRLIHISKREQVCSKDATTVAEEVVSGCSQLIETQTPSDLSLFLDYVSHLGVSLTRRHKLDALPTQSAILPAAISQVQRFMEILIERNSVTTRMRPFTIRSIWQVESEGEEKFTVRHERVPPEGMPDWPLYCAITFTFDPKSIAFLCRAGARIDIDSTYTRGEQRQPAVIMKLQRKSALDEARQDFINLKELCNTLAKVGTNPRFQELTNRGSGDYYQYYYDGIL</sequence>
<dbReference type="GeneID" id="70220059"/>
<organism evidence="2 3">
    <name type="scientific">Fusarium redolens</name>
    <dbReference type="NCBI Taxonomy" id="48865"/>
    <lineage>
        <taxon>Eukaryota</taxon>
        <taxon>Fungi</taxon>
        <taxon>Dikarya</taxon>
        <taxon>Ascomycota</taxon>
        <taxon>Pezizomycotina</taxon>
        <taxon>Sordariomycetes</taxon>
        <taxon>Hypocreomycetidae</taxon>
        <taxon>Hypocreales</taxon>
        <taxon>Nectriaceae</taxon>
        <taxon>Fusarium</taxon>
        <taxon>Fusarium redolens species complex</taxon>
    </lineage>
</organism>
<feature type="region of interest" description="Disordered" evidence="1">
    <location>
        <begin position="1"/>
        <end position="27"/>
    </location>
</feature>
<protein>
    <submittedName>
        <fullName evidence="2">Uncharacterized protein</fullName>
    </submittedName>
</protein>
<dbReference type="OrthoDB" id="194358at2759"/>
<dbReference type="AlphaFoldDB" id="A0A9P9HC17"/>
<dbReference type="RefSeq" id="XP_046050589.1">
    <property type="nucleotide sequence ID" value="XM_046190105.1"/>
</dbReference>
<evidence type="ECO:0000313" key="3">
    <source>
        <dbReference type="Proteomes" id="UP000720189"/>
    </source>
</evidence>